<dbReference type="SMART" id="SM00852">
    <property type="entry name" value="MoCF_biosynth"/>
    <property type="match status" value="1"/>
</dbReference>
<dbReference type="PANTHER" id="PTHR43764">
    <property type="entry name" value="MOLYBDENUM COFACTOR BIOSYNTHESIS"/>
    <property type="match status" value="1"/>
</dbReference>
<dbReference type="NCBIfam" id="TIGR00177">
    <property type="entry name" value="molyb_syn"/>
    <property type="match status" value="1"/>
</dbReference>
<dbReference type="SUPFAM" id="SSF55040">
    <property type="entry name" value="Molybdenum cofactor biosynthesis protein C, MoaC"/>
    <property type="match status" value="1"/>
</dbReference>
<evidence type="ECO:0000256" key="7">
    <source>
        <dbReference type="ARBA" id="ARBA00058212"/>
    </source>
</evidence>
<dbReference type="NCBIfam" id="NF002947">
    <property type="entry name" value="PRK03604.1"/>
    <property type="match status" value="1"/>
</dbReference>
<dbReference type="RefSeq" id="WP_135069220.1">
    <property type="nucleotide sequence ID" value="NZ_SPSB01000001.1"/>
</dbReference>
<comment type="caution">
    <text evidence="9">The sequence shown here is derived from an EMBL/GenBank/DDBJ whole genome shotgun (WGS) entry which is preliminary data.</text>
</comment>
<dbReference type="InterPro" id="IPR012247">
    <property type="entry name" value="MoaC_MogA"/>
</dbReference>
<dbReference type="InterPro" id="IPR051920">
    <property type="entry name" value="MPT_Adenylyltrnsfr/MoaC-Rel"/>
</dbReference>
<dbReference type="SUPFAM" id="SSF53218">
    <property type="entry name" value="Molybdenum cofactor biosynthesis proteins"/>
    <property type="match status" value="1"/>
</dbReference>
<dbReference type="CDD" id="cd00886">
    <property type="entry name" value="MogA_MoaB"/>
    <property type="match status" value="1"/>
</dbReference>
<dbReference type="Proteomes" id="UP000297647">
    <property type="component" value="Unassembled WGS sequence"/>
</dbReference>
<sequence>MIQITHKSTTLRKAIAQAIVKVSLPETIQAIREKTVPKGDVLECARVAGLFAAKRTADMIPDCHPLPVEFTGISYEISEMEIRILCEIHTVYKTGVEVEAMHAASVVALTMYDMLKPIDKGISIEQIKLVEKKGGKSDFKKLSEKHLTAAVIVCSDSISAGENEDTAGRMIAEKLRSFGVEVDDLEVIPDEKIQIEEKALLAVEEGIDLVIFTGGTGLSPRDVTPEALSDIIEQRVPGIEEAMRNYGQQRTPLAMLSRSIAGMIKNTLILGVPGSTKGASESLDAIFPAVLHIFKAREGSRHD</sequence>
<keyword evidence="4" id="KW-0501">Molybdenum cofactor biosynthesis</keyword>
<dbReference type="UniPathway" id="UPA00344"/>
<protein>
    <recommendedName>
        <fullName evidence="3">Molybdopterin adenylyltransferase</fullName>
        <ecNumber evidence="2">2.7.7.75</ecNumber>
    </recommendedName>
</protein>
<dbReference type="PANTHER" id="PTHR43764:SF1">
    <property type="entry name" value="MOLYBDOPTERIN MOLYBDOTRANSFERASE"/>
    <property type="match status" value="1"/>
</dbReference>
<accession>A0A4Y9QYJ1</accession>
<feature type="domain" description="MoaB/Mog" evidence="8">
    <location>
        <begin position="150"/>
        <end position="293"/>
    </location>
</feature>
<dbReference type="InterPro" id="IPR001453">
    <property type="entry name" value="MoaB/Mog_dom"/>
</dbReference>
<evidence type="ECO:0000256" key="5">
    <source>
        <dbReference type="ARBA" id="ARBA00051131"/>
    </source>
</evidence>
<evidence type="ECO:0000313" key="9">
    <source>
        <dbReference type="EMBL" id="TFV97157.1"/>
    </source>
</evidence>
<dbReference type="InterPro" id="IPR036425">
    <property type="entry name" value="MoaB/Mog-like_dom_sf"/>
</dbReference>
<evidence type="ECO:0000313" key="10">
    <source>
        <dbReference type="Proteomes" id="UP000297647"/>
    </source>
</evidence>
<dbReference type="EC" id="2.7.7.75" evidence="2"/>
<dbReference type="OrthoDB" id="9794429at2"/>
<evidence type="ECO:0000256" key="2">
    <source>
        <dbReference type="ARBA" id="ARBA00012509"/>
    </source>
</evidence>
<proteinExistence type="predicted"/>
<dbReference type="InterPro" id="IPR002820">
    <property type="entry name" value="Mopterin_CF_biosynth-C_dom"/>
</dbReference>
<evidence type="ECO:0000259" key="8">
    <source>
        <dbReference type="SMART" id="SM00852"/>
    </source>
</evidence>
<dbReference type="PIRSF" id="PIRSF036594">
    <property type="entry name" value="MoaC_MogA"/>
    <property type="match status" value="1"/>
</dbReference>
<dbReference type="InterPro" id="IPR023045">
    <property type="entry name" value="MoaC"/>
</dbReference>
<reference evidence="9 10" key="1">
    <citation type="submission" date="2019-03" db="EMBL/GenBank/DDBJ databases">
        <title>Algoriphagus sp. nov, a new strain isolated from root system soil of mangrove plant Kandelia.</title>
        <authorList>
            <person name="Yin Q."/>
            <person name="Wang K."/>
            <person name="Song Z."/>
        </authorList>
    </citation>
    <scope>NUCLEOTIDE SEQUENCE [LARGE SCALE GENOMIC DNA]</scope>
    <source>
        <strain evidence="9 10">XY-J91</strain>
    </source>
</reference>
<dbReference type="NCBIfam" id="TIGR00581">
    <property type="entry name" value="moaC"/>
    <property type="match status" value="1"/>
</dbReference>
<dbReference type="InterPro" id="IPR036522">
    <property type="entry name" value="MoaC_sf"/>
</dbReference>
<comment type="catalytic activity">
    <reaction evidence="5">
        <text>molybdopterin + ATP + H(+) = adenylyl-molybdopterin + diphosphate</text>
        <dbReference type="Rhea" id="RHEA:31331"/>
        <dbReference type="ChEBI" id="CHEBI:15378"/>
        <dbReference type="ChEBI" id="CHEBI:30616"/>
        <dbReference type="ChEBI" id="CHEBI:33019"/>
        <dbReference type="ChEBI" id="CHEBI:58698"/>
        <dbReference type="ChEBI" id="CHEBI:62727"/>
        <dbReference type="EC" id="2.7.7.75"/>
    </reaction>
</comment>
<keyword evidence="10" id="KW-1185">Reference proteome</keyword>
<dbReference type="EMBL" id="SPSB01000001">
    <property type="protein sequence ID" value="TFV97157.1"/>
    <property type="molecule type" value="Genomic_DNA"/>
</dbReference>
<evidence type="ECO:0000256" key="6">
    <source>
        <dbReference type="ARBA" id="ARBA00055087"/>
    </source>
</evidence>
<gene>
    <name evidence="9" type="ORF">E4S40_00440</name>
</gene>
<dbReference type="GO" id="GO:0061598">
    <property type="term" value="F:molybdopterin adenylyltransferase activity"/>
    <property type="evidence" value="ECO:0007669"/>
    <property type="project" value="UniProtKB-EC"/>
</dbReference>
<dbReference type="InterPro" id="IPR008284">
    <property type="entry name" value="MoCF_biosynth_CS"/>
</dbReference>
<dbReference type="Pfam" id="PF01967">
    <property type="entry name" value="MoaC"/>
    <property type="match status" value="1"/>
</dbReference>
<name>A0A4Y9QYJ1_9BACT</name>
<dbReference type="GO" id="GO:0006777">
    <property type="term" value="P:Mo-molybdopterin cofactor biosynthetic process"/>
    <property type="evidence" value="ECO:0007669"/>
    <property type="project" value="UniProtKB-KW"/>
</dbReference>
<dbReference type="Gene3D" id="3.40.980.10">
    <property type="entry name" value="MoaB/Mog-like domain"/>
    <property type="match status" value="1"/>
</dbReference>
<organism evidence="9 10">
    <name type="scientific">Algoriphagus kandeliae</name>
    <dbReference type="NCBI Taxonomy" id="2562278"/>
    <lineage>
        <taxon>Bacteria</taxon>
        <taxon>Pseudomonadati</taxon>
        <taxon>Bacteroidota</taxon>
        <taxon>Cytophagia</taxon>
        <taxon>Cytophagales</taxon>
        <taxon>Cyclobacteriaceae</taxon>
        <taxon>Algoriphagus</taxon>
    </lineage>
</organism>
<dbReference type="Pfam" id="PF00994">
    <property type="entry name" value="MoCF_biosynth"/>
    <property type="match status" value="1"/>
</dbReference>
<comment type="function">
    <text evidence="7">Catalyzes the adenylation of molybdopterin as part of the biosynthesis of the molybdenum-cofactor.</text>
</comment>
<dbReference type="PROSITE" id="PS01078">
    <property type="entry name" value="MOCF_BIOSYNTHESIS_1"/>
    <property type="match status" value="1"/>
</dbReference>
<comment type="pathway">
    <text evidence="1">Cofactor biosynthesis; molybdopterin biosynthesis.</text>
</comment>
<evidence type="ECO:0000256" key="1">
    <source>
        <dbReference type="ARBA" id="ARBA00005046"/>
    </source>
</evidence>
<dbReference type="Gene3D" id="3.30.70.640">
    <property type="entry name" value="Molybdopterin cofactor biosynthesis C (MoaC) domain"/>
    <property type="match status" value="1"/>
</dbReference>
<comment type="function">
    <text evidence="6">Catalyzes the conversion of (8S)-3',8-cyclo-7,8-dihydroguanosine 5'-triphosphate to cyclic pyranopterin monophosphate (cPMP).</text>
</comment>
<evidence type="ECO:0000256" key="4">
    <source>
        <dbReference type="ARBA" id="ARBA00023150"/>
    </source>
</evidence>
<evidence type="ECO:0000256" key="3">
    <source>
        <dbReference type="ARBA" id="ARBA00013491"/>
    </source>
</evidence>
<dbReference type="AlphaFoldDB" id="A0A4Y9QYJ1"/>